<proteinExistence type="predicted"/>
<name>T2KMM7_FORAG</name>
<reference evidence="1 2" key="1">
    <citation type="journal article" date="2013" name="Appl. Environ. Microbiol.">
        <title>The genome of the alga-associated marine flavobacterium Formosa agariphila KMM 3901T reveals a broad potential for degradation of algal polysaccharides.</title>
        <authorList>
            <person name="Mann A.J."/>
            <person name="Hahnke R.L."/>
            <person name="Huang S."/>
            <person name="Werner J."/>
            <person name="Xing P."/>
            <person name="Barbeyron T."/>
            <person name="Huettel B."/>
            <person name="Stueber K."/>
            <person name="Reinhardt R."/>
            <person name="Harder J."/>
            <person name="Gloeckner F.O."/>
            <person name="Amann R.I."/>
            <person name="Teeling H."/>
        </authorList>
    </citation>
    <scope>NUCLEOTIDE SEQUENCE [LARGE SCALE GENOMIC DNA]</scope>
    <source>
        <strain evidence="2">DSM 15362 / KCTC 12365 / LMG 23005 / KMM 3901</strain>
    </source>
</reference>
<accession>T2KMM7</accession>
<dbReference type="AlphaFoldDB" id="T2KMM7"/>
<dbReference type="eggNOG" id="COG3291">
    <property type="taxonomic scope" value="Bacteria"/>
</dbReference>
<evidence type="ECO:0000313" key="1">
    <source>
        <dbReference type="EMBL" id="CDF79995.1"/>
    </source>
</evidence>
<dbReference type="InterPro" id="IPR015943">
    <property type="entry name" value="WD40/YVTN_repeat-like_dom_sf"/>
</dbReference>
<dbReference type="SUPFAM" id="SSF82171">
    <property type="entry name" value="DPP6 N-terminal domain-like"/>
    <property type="match status" value="1"/>
</dbReference>
<gene>
    <name evidence="1" type="ORF">BN863_22830</name>
</gene>
<dbReference type="HOGENOM" id="CLU_054529_0_0_10"/>
<dbReference type="EMBL" id="HG315671">
    <property type="protein sequence ID" value="CDF79995.1"/>
    <property type="molecule type" value="Genomic_DNA"/>
</dbReference>
<dbReference type="RefSeq" id="WP_038530664.1">
    <property type="nucleotide sequence ID" value="NZ_HG315671.1"/>
</dbReference>
<sequence>MNLTKSRVSSKIEALHIIIRLFLFIMLSNSAVYAQQYPKETVMSKVNYTPPKSLPTYLEPFQDENFNNTITRISDLSLFGGDVIGLVHSYSKRQAWNSDQSLISLSSSNILDGKTYKLLSNNNIGNLGWSNTNPLINYGTSVRSNFLKIYKLDPISFKNNLIFTKTFSNYNVLSHWTSETNLSTDDRYISLYGTRQSSGTDCWVVIYDIKNDLIVTETNIGTPLSNINWISMSQSGDYVLIQYNTRGGGKFEGTKSYDKKLNLLRHLTDINPHGDIGFDQNGKEVWVSNDDNYIRSITLEGNDKEIQYSYVSGGHVSCRNINRPGWAYINDHGDISQPQDYAAFREIFAVKLDEKVTGEVVVNRFTKTYARTNKKYKHEPHASVSPDGTKLIFKSNMEIDTVKKQNYPFSWIVEYKQ</sequence>
<dbReference type="PATRIC" id="fig|1347342.6.peg.2293"/>
<dbReference type="Proteomes" id="UP000016160">
    <property type="component" value="Chromosome"/>
</dbReference>
<dbReference type="Gene3D" id="2.130.10.10">
    <property type="entry name" value="YVTN repeat-like/Quinoprotein amine dehydrogenase"/>
    <property type="match status" value="1"/>
</dbReference>
<dbReference type="OrthoDB" id="9765926at2"/>
<evidence type="ECO:0000313" key="2">
    <source>
        <dbReference type="Proteomes" id="UP000016160"/>
    </source>
</evidence>
<protein>
    <submittedName>
        <fullName evidence="1">Uncharacterized protein</fullName>
    </submittedName>
</protein>
<organism evidence="1 2">
    <name type="scientific">Formosa agariphila (strain DSM 15362 / KCTC 12365 / LMG 23005 / KMM 3901 / M-2Alg 35-1)</name>
    <dbReference type="NCBI Taxonomy" id="1347342"/>
    <lineage>
        <taxon>Bacteria</taxon>
        <taxon>Pseudomonadati</taxon>
        <taxon>Bacteroidota</taxon>
        <taxon>Flavobacteriia</taxon>
        <taxon>Flavobacteriales</taxon>
        <taxon>Flavobacteriaceae</taxon>
        <taxon>Formosa</taxon>
    </lineage>
</organism>
<keyword evidence="2" id="KW-1185">Reference proteome</keyword>
<dbReference type="STRING" id="1347342.BN863_22830"/>